<feature type="domain" description="Glycosyltransferase 2-like" evidence="1">
    <location>
        <begin position="20"/>
        <end position="117"/>
    </location>
</feature>
<keyword evidence="3" id="KW-1185">Reference proteome</keyword>
<dbReference type="CDD" id="cd00761">
    <property type="entry name" value="Glyco_tranf_GTA_type"/>
    <property type="match status" value="1"/>
</dbReference>
<dbReference type="KEGG" id="mcou:NCTC10179_00071"/>
<dbReference type="EMBL" id="LR215039">
    <property type="protein sequence ID" value="VEU75915.1"/>
    <property type="molecule type" value="Genomic_DNA"/>
</dbReference>
<proteinExistence type="predicted"/>
<evidence type="ECO:0000313" key="2">
    <source>
        <dbReference type="EMBL" id="VEU75915.1"/>
    </source>
</evidence>
<evidence type="ECO:0000313" key="3">
    <source>
        <dbReference type="Proteomes" id="UP000289497"/>
    </source>
</evidence>
<dbReference type="Gene3D" id="3.90.550.10">
    <property type="entry name" value="Spore Coat Polysaccharide Biosynthesis Protein SpsA, Chain A"/>
    <property type="match status" value="1"/>
</dbReference>
<reference evidence="2 3" key="1">
    <citation type="submission" date="2019-01" db="EMBL/GenBank/DDBJ databases">
        <authorList>
            <consortium name="Pathogen Informatics"/>
        </authorList>
    </citation>
    <scope>NUCLEOTIDE SEQUENCE [LARGE SCALE GENOMIC DNA]</scope>
    <source>
        <strain evidence="2 3">NCTC10179</strain>
    </source>
</reference>
<keyword evidence="2" id="KW-0808">Transferase</keyword>
<dbReference type="AlphaFoldDB" id="A0A449B5R7"/>
<dbReference type="InterPro" id="IPR001173">
    <property type="entry name" value="Glyco_trans_2-like"/>
</dbReference>
<dbReference type="Pfam" id="PF00535">
    <property type="entry name" value="Glycos_transf_2"/>
    <property type="match status" value="1"/>
</dbReference>
<name>A0A449B5R7_9BACT</name>
<dbReference type="RefSeq" id="WP_036434131.1">
    <property type="nucleotide sequence ID" value="NZ_LR215039.1"/>
</dbReference>
<dbReference type="SUPFAM" id="SSF53448">
    <property type="entry name" value="Nucleotide-diphospho-sugar transferases"/>
    <property type="match status" value="1"/>
</dbReference>
<evidence type="ECO:0000259" key="1">
    <source>
        <dbReference type="Pfam" id="PF00535"/>
    </source>
</evidence>
<dbReference type="OrthoDB" id="387866at2"/>
<protein>
    <submittedName>
        <fullName evidence="2">Glycosyl transferase family 2</fullName>
    </submittedName>
</protein>
<gene>
    <name evidence="2" type="ORF">NCTC10179_00071</name>
</gene>
<accession>A0A449B5R7</accession>
<dbReference type="Proteomes" id="UP000289497">
    <property type="component" value="Chromosome"/>
</dbReference>
<dbReference type="GO" id="GO:0016740">
    <property type="term" value="F:transferase activity"/>
    <property type="evidence" value="ECO:0007669"/>
    <property type="project" value="UniProtKB-KW"/>
</dbReference>
<dbReference type="InterPro" id="IPR029044">
    <property type="entry name" value="Nucleotide-diphossugar_trans"/>
</dbReference>
<organism evidence="2 3">
    <name type="scientific">Mycoplasmopsis columboralis</name>
    <dbReference type="NCBI Taxonomy" id="171282"/>
    <lineage>
        <taxon>Bacteria</taxon>
        <taxon>Bacillati</taxon>
        <taxon>Mycoplasmatota</taxon>
        <taxon>Mycoplasmoidales</taxon>
        <taxon>Metamycoplasmataceae</taxon>
        <taxon>Mycoplasmopsis</taxon>
    </lineage>
</organism>
<sequence length="339" mass="40019">MRLSLISLVGDSERDVDWFLQDLAEQETQDFEVILCIDKNSEAKKILDVISKYKKFFGSRVIAIFNSKMNSYQHNLVSAFRIASGDYVCVLNSDSTIKRHYIKRIIDVAIEHNVDILELKPRLVGSIRWKPLARINLNENLEISKHKEVVAYTYPFIFNKIFKKSLIKKFVKYKPISNNDSKLCVEVNYMLLLSAKTYRYVDKRIIREYYGADIWLNTKNGLQSFAEVENYIKLQNLKLLEEIKYAKYYYLKVVMYGLLNSTTFMYRNFKSKEEIEEKRSELLVEKHEKALEKLESSTEFDAFEKSNLYMIKSSQESDFLRTPISKLKKIRTKILSELE</sequence>